<keyword evidence="2" id="KW-1185">Reference proteome</keyword>
<evidence type="ECO:0000313" key="1">
    <source>
        <dbReference type="EMBL" id="CVK16581.1"/>
    </source>
</evidence>
<reference evidence="1 2" key="1">
    <citation type="submission" date="2016-01" db="EMBL/GenBank/DDBJ databases">
        <authorList>
            <person name="McClelland M."/>
            <person name="Jain A."/>
            <person name="Saraogi P."/>
            <person name="Mendelson R."/>
            <person name="Westerman R."/>
            <person name="SanMiguel P."/>
            <person name="Csonka L."/>
        </authorList>
    </citation>
    <scope>NUCLEOTIDE SEQUENCE [LARGE SCALE GENOMIC DNA]</scope>
    <source>
        <strain evidence="1 2">R-53146</strain>
    </source>
</reference>
<dbReference type="EMBL" id="FCOR01000008">
    <property type="protein sequence ID" value="CVK16581.1"/>
    <property type="molecule type" value="Genomic_DNA"/>
</dbReference>
<dbReference type="CDD" id="cd12105">
    <property type="entry name" value="HmuY"/>
    <property type="match status" value="1"/>
</dbReference>
<organism evidence="1 2">
    <name type="scientific">Apibacter mensalis</name>
    <dbReference type="NCBI Taxonomy" id="1586267"/>
    <lineage>
        <taxon>Bacteria</taxon>
        <taxon>Pseudomonadati</taxon>
        <taxon>Bacteroidota</taxon>
        <taxon>Flavobacteriia</taxon>
        <taxon>Flavobacteriales</taxon>
        <taxon>Weeksellaceae</taxon>
        <taxon>Apibacter</taxon>
    </lineage>
</organism>
<sequence length="351" mass="40278">MMKKYFSPILISFFIILSCKEDDSPIYVPQPGATLDIPVGGPTEPNQVWVDLDQCTVNVNQRDSWDFGFYFDENFRVILNNSTGMAAGKLNSTNIDEVKESDIASLKSVVTVGNFQADNVQYVDDIMGNYLERTAIDEIRKKDEENHVYLVNMGYFVFNGNTNDLTVIGDHRGWKKIRILRNDFNSYKIQYADISDITHKEVIVKKNKGYHFSYVSLSGGMIKVQPPKKLWDMCFTVFINENKGHGTYTFADFITINTMSNTGAYQANISEVGSYEDFTKEKVDFTKFVYNDQRVIGSSWRTTYGGAKVYTDRFYVLKDSKGNLFKLKFINMTDKNGHRGYPKLEYKILTN</sequence>
<gene>
    <name evidence="1" type="ORF">Ga0061079_10884</name>
</gene>
<dbReference type="OrthoDB" id="1091850at2"/>
<dbReference type="Pfam" id="PF14064">
    <property type="entry name" value="HmuY"/>
    <property type="match status" value="1"/>
</dbReference>
<dbReference type="STRING" id="1586267.GCA_001418685_01443"/>
<dbReference type="AlphaFoldDB" id="A0A0X3AQC5"/>
<proteinExistence type="predicted"/>
<evidence type="ECO:0000313" key="2">
    <source>
        <dbReference type="Proteomes" id="UP000182761"/>
    </source>
</evidence>
<dbReference type="Proteomes" id="UP000182761">
    <property type="component" value="Unassembled WGS sequence"/>
</dbReference>
<name>A0A0X3AQC5_9FLAO</name>
<dbReference type="InterPro" id="IPR025921">
    <property type="entry name" value="HmuY"/>
</dbReference>
<dbReference type="PROSITE" id="PS51257">
    <property type="entry name" value="PROKAR_LIPOPROTEIN"/>
    <property type="match status" value="1"/>
</dbReference>
<protein>
    <submittedName>
        <fullName evidence="1">HmuY protein</fullName>
    </submittedName>
</protein>
<accession>A0A0X3AQC5</accession>